<dbReference type="SUPFAM" id="SSF57701">
    <property type="entry name" value="Zn2/Cys6 DNA-binding domain"/>
    <property type="match status" value="1"/>
</dbReference>
<dbReference type="VEuPathDB" id="FungiDB:BO78DRAFT_311839"/>
<dbReference type="GO" id="GO:0000981">
    <property type="term" value="F:DNA-binding transcription factor activity, RNA polymerase II-specific"/>
    <property type="evidence" value="ECO:0007669"/>
    <property type="project" value="InterPro"/>
</dbReference>
<keyword evidence="9" id="KW-1185">Reference proteome</keyword>
<protein>
    <submittedName>
        <fullName evidence="8">C6 zinc finger domain protein</fullName>
    </submittedName>
</protein>
<proteinExistence type="predicted"/>
<keyword evidence="2" id="KW-0862">Zinc</keyword>
<dbReference type="InterPro" id="IPR001138">
    <property type="entry name" value="Zn2Cys6_DnaBD"/>
</dbReference>
<evidence type="ECO:0000256" key="6">
    <source>
        <dbReference type="ARBA" id="ARBA00023242"/>
    </source>
</evidence>
<evidence type="ECO:0000256" key="2">
    <source>
        <dbReference type="ARBA" id="ARBA00022833"/>
    </source>
</evidence>
<dbReference type="PANTHER" id="PTHR36206">
    <property type="entry name" value="ASPERCRYPTIN BIOSYNTHESIS CLUSTER-SPECIFIC TRANSCRIPTION REGULATOR ATNN-RELATED"/>
    <property type="match status" value="1"/>
</dbReference>
<dbReference type="InterPro" id="IPR021858">
    <property type="entry name" value="Fun_TF"/>
</dbReference>
<accession>A0A319EMJ3</accession>
<dbReference type="CDD" id="cd00067">
    <property type="entry name" value="GAL4"/>
    <property type="match status" value="1"/>
</dbReference>
<dbReference type="PROSITE" id="PS00463">
    <property type="entry name" value="ZN2_CY6_FUNGAL_1"/>
    <property type="match status" value="1"/>
</dbReference>
<dbReference type="GO" id="GO:0003677">
    <property type="term" value="F:DNA binding"/>
    <property type="evidence" value="ECO:0007669"/>
    <property type="project" value="UniProtKB-KW"/>
</dbReference>
<dbReference type="PROSITE" id="PS50048">
    <property type="entry name" value="ZN2_CY6_FUNGAL_2"/>
    <property type="match status" value="1"/>
</dbReference>
<dbReference type="PANTHER" id="PTHR36206:SF16">
    <property type="entry name" value="TRANSCRIPTION FACTOR DOMAIN-CONTAINING PROTEIN-RELATED"/>
    <property type="match status" value="1"/>
</dbReference>
<evidence type="ECO:0000256" key="5">
    <source>
        <dbReference type="ARBA" id="ARBA00023163"/>
    </source>
</evidence>
<evidence type="ECO:0000259" key="7">
    <source>
        <dbReference type="PROSITE" id="PS50048"/>
    </source>
</evidence>
<keyword evidence="4" id="KW-0238">DNA-binding</keyword>
<reference evidence="8 9" key="1">
    <citation type="submission" date="2018-02" db="EMBL/GenBank/DDBJ databases">
        <title>The genomes of Aspergillus section Nigri reveals drivers in fungal speciation.</title>
        <authorList>
            <consortium name="DOE Joint Genome Institute"/>
            <person name="Vesth T.C."/>
            <person name="Nybo J."/>
            <person name="Theobald S."/>
            <person name="Brandl J."/>
            <person name="Frisvad J.C."/>
            <person name="Nielsen K.F."/>
            <person name="Lyhne E.K."/>
            <person name="Kogle M.E."/>
            <person name="Kuo A."/>
            <person name="Riley R."/>
            <person name="Clum A."/>
            <person name="Nolan M."/>
            <person name="Lipzen A."/>
            <person name="Salamov A."/>
            <person name="Henrissat B."/>
            <person name="Wiebenga A."/>
            <person name="De vries R.P."/>
            <person name="Grigoriev I.V."/>
            <person name="Mortensen U.H."/>
            <person name="Andersen M.R."/>
            <person name="Baker S.E."/>
        </authorList>
    </citation>
    <scope>NUCLEOTIDE SEQUENCE [LARGE SCALE GENOMIC DNA]</scope>
    <source>
        <strain evidence="8 9">CBS 121057</strain>
    </source>
</reference>
<keyword evidence="3" id="KW-0805">Transcription regulation</keyword>
<evidence type="ECO:0000256" key="1">
    <source>
        <dbReference type="ARBA" id="ARBA00022723"/>
    </source>
</evidence>
<dbReference type="SMART" id="SM00066">
    <property type="entry name" value="GAL4"/>
    <property type="match status" value="1"/>
</dbReference>
<dbReference type="InterPro" id="IPR052360">
    <property type="entry name" value="Transcr_Regulatory_Proteins"/>
</dbReference>
<dbReference type="InterPro" id="IPR036864">
    <property type="entry name" value="Zn2-C6_fun-type_DNA-bd_sf"/>
</dbReference>
<dbReference type="Pfam" id="PF11951">
    <property type="entry name" value="Fungal_trans_2"/>
    <property type="match status" value="1"/>
</dbReference>
<name>A0A319EMJ3_ASPSB</name>
<sequence>MEPHQKKRRASKPKAKTGCRTCKIRRVKCDEGRPACRRCVSTGRVCDGYGIWGGGGNTSSGNRATIPKVCQNALSCYNAPVPIVHAASSERICVDWFIQRTISKIGGVFSSEFWNRLVVQAISQEPAVRHAALALASTHRYGAHKGDQACTMEDHLREYERFTLQHYNQAISCLHTEFRRNTRLNQTMMVALITCMLFVTLEMLRGQYAASQTHLQHGLRLLKEIQRLSGTSRNGRLLIRTLSRTVEDDIIQVFSRLAVQSALLGHGTQHSNLDYEIQPHHLPYKFQSIEQARQYLDVLLARTQSLVEMGRQIETDMYVEPQSYEGLLESQWRMEKELTIWLDVYKLSLGEFGSHDLSQSILAEKLLTMYHTMALIMVTTCIPWDDETAFDLQTDRFLSIIHEAIRICQAIKDVYPDSFSGGTPLGCPLGMAFTMDIGFIQPLYYTALKCRVPRIRRHAIKLLRLAPHREGIWNGTRTAKIAEEVIANEERNIDGGLSYENSFDILSLPQVGDSISVLPYLCRISDVRVELPNETTGEVTVSFWQIEDGSSWKLCEKVFPREDS</sequence>
<dbReference type="AlphaFoldDB" id="A0A319EMJ3"/>
<keyword evidence="1" id="KW-0479">Metal-binding</keyword>
<organism evidence="8 9">
    <name type="scientific">Aspergillus sclerotiicarbonarius (strain CBS 121057 / IBT 28362)</name>
    <dbReference type="NCBI Taxonomy" id="1448318"/>
    <lineage>
        <taxon>Eukaryota</taxon>
        <taxon>Fungi</taxon>
        <taxon>Dikarya</taxon>
        <taxon>Ascomycota</taxon>
        <taxon>Pezizomycotina</taxon>
        <taxon>Eurotiomycetes</taxon>
        <taxon>Eurotiomycetidae</taxon>
        <taxon>Eurotiales</taxon>
        <taxon>Aspergillaceae</taxon>
        <taxon>Aspergillus</taxon>
        <taxon>Aspergillus subgen. Circumdati</taxon>
    </lineage>
</organism>
<evidence type="ECO:0000313" key="9">
    <source>
        <dbReference type="Proteomes" id="UP000248423"/>
    </source>
</evidence>
<dbReference type="EMBL" id="KZ826338">
    <property type="protein sequence ID" value="PYI07958.1"/>
    <property type="molecule type" value="Genomic_DNA"/>
</dbReference>
<dbReference type="OrthoDB" id="2593732at2759"/>
<evidence type="ECO:0000256" key="3">
    <source>
        <dbReference type="ARBA" id="ARBA00023015"/>
    </source>
</evidence>
<dbReference type="GO" id="GO:0008270">
    <property type="term" value="F:zinc ion binding"/>
    <property type="evidence" value="ECO:0007669"/>
    <property type="project" value="InterPro"/>
</dbReference>
<evidence type="ECO:0000256" key="4">
    <source>
        <dbReference type="ARBA" id="ARBA00023125"/>
    </source>
</evidence>
<gene>
    <name evidence="8" type="ORF">BO78DRAFT_311839</name>
</gene>
<keyword evidence="5" id="KW-0804">Transcription</keyword>
<dbReference type="Gene3D" id="4.10.240.10">
    <property type="entry name" value="Zn(2)-C6 fungal-type DNA-binding domain"/>
    <property type="match status" value="1"/>
</dbReference>
<dbReference type="GO" id="GO:0009893">
    <property type="term" value="P:positive regulation of metabolic process"/>
    <property type="evidence" value="ECO:0007669"/>
    <property type="project" value="UniProtKB-ARBA"/>
</dbReference>
<keyword evidence="6" id="KW-0539">Nucleus</keyword>
<feature type="domain" description="Zn(2)-C6 fungal-type" evidence="7">
    <location>
        <begin position="18"/>
        <end position="46"/>
    </location>
</feature>
<dbReference type="Proteomes" id="UP000248423">
    <property type="component" value="Unassembled WGS sequence"/>
</dbReference>
<dbReference type="STRING" id="1448318.A0A319EMJ3"/>
<dbReference type="Pfam" id="PF00172">
    <property type="entry name" value="Zn_clus"/>
    <property type="match status" value="1"/>
</dbReference>
<evidence type="ECO:0000313" key="8">
    <source>
        <dbReference type="EMBL" id="PYI07958.1"/>
    </source>
</evidence>